<dbReference type="InterPro" id="IPR029062">
    <property type="entry name" value="Class_I_gatase-like"/>
</dbReference>
<gene>
    <name evidence="2" type="ORF">B1A_06241</name>
</gene>
<dbReference type="PANTHER" id="PTHR30237">
    <property type="entry name" value="MURAMOYLTETRAPEPTIDE CARBOXYPEPTIDASE"/>
    <property type="match status" value="1"/>
</dbReference>
<evidence type="ECO:0000313" key="2">
    <source>
        <dbReference type="EMBL" id="EQD70558.1"/>
    </source>
</evidence>
<feature type="domain" description="LD-carboxypeptidase N-terminal" evidence="1">
    <location>
        <begin position="4"/>
        <end position="80"/>
    </location>
</feature>
<evidence type="ECO:0000259" key="1">
    <source>
        <dbReference type="Pfam" id="PF02016"/>
    </source>
</evidence>
<reference evidence="2" key="2">
    <citation type="journal article" date="2014" name="ISME J.">
        <title>Microbial stratification in low pH oxic and suboxic macroscopic growths along an acid mine drainage.</title>
        <authorList>
            <person name="Mendez-Garcia C."/>
            <person name="Mesa V."/>
            <person name="Sprenger R.R."/>
            <person name="Richter M."/>
            <person name="Diez M.S."/>
            <person name="Solano J."/>
            <person name="Bargiela R."/>
            <person name="Golyshina O.V."/>
            <person name="Manteca A."/>
            <person name="Ramos J.L."/>
            <person name="Gallego J.R."/>
            <person name="Llorente I."/>
            <person name="Martins Dos Santos V.A."/>
            <person name="Jensen O.N."/>
            <person name="Pelaez A.I."/>
            <person name="Sanchez J."/>
            <person name="Ferrer M."/>
        </authorList>
    </citation>
    <scope>NUCLEOTIDE SEQUENCE</scope>
</reference>
<accession>T1BPS5</accession>
<dbReference type="InterPro" id="IPR003507">
    <property type="entry name" value="S66_fam"/>
</dbReference>
<keyword evidence="2" id="KW-0645">Protease</keyword>
<reference evidence="2" key="1">
    <citation type="submission" date="2013-08" db="EMBL/GenBank/DDBJ databases">
        <authorList>
            <person name="Mendez C."/>
            <person name="Richter M."/>
            <person name="Ferrer M."/>
            <person name="Sanchez J."/>
        </authorList>
    </citation>
    <scope>NUCLEOTIDE SEQUENCE</scope>
</reference>
<dbReference type="EMBL" id="AUZX01004537">
    <property type="protein sequence ID" value="EQD70558.1"/>
    <property type="molecule type" value="Genomic_DNA"/>
</dbReference>
<keyword evidence="2" id="KW-0378">Hydrolase</keyword>
<dbReference type="GO" id="GO:0004180">
    <property type="term" value="F:carboxypeptidase activity"/>
    <property type="evidence" value="ECO:0007669"/>
    <property type="project" value="UniProtKB-KW"/>
</dbReference>
<dbReference type="Gene3D" id="3.40.50.10740">
    <property type="entry name" value="Class I glutamine amidotransferase-like"/>
    <property type="match status" value="1"/>
</dbReference>
<proteinExistence type="predicted"/>
<comment type="caution">
    <text evidence="2">The sequence shown here is derived from an EMBL/GenBank/DDBJ whole genome shotgun (WGS) entry which is preliminary data.</text>
</comment>
<dbReference type="Pfam" id="PF02016">
    <property type="entry name" value="Peptidase_S66"/>
    <property type="match status" value="1"/>
</dbReference>
<keyword evidence="2" id="KW-0121">Carboxypeptidase</keyword>
<dbReference type="PANTHER" id="PTHR30237:SF2">
    <property type="entry name" value="MUREIN TETRAPEPTIDE CARBOXYPEPTIDASE"/>
    <property type="match status" value="1"/>
</dbReference>
<sequence>MLARRRYLAGEDERRLGELIAALADPQIKAVFCARGGYGAMRLLQSLDSARITPKALVGFSDIVALHALLGRAGRVSIHGPVLTQLGALSTSTHERLFALLESSRPAQTLHGGATFVAA</sequence>
<dbReference type="InterPro" id="IPR040449">
    <property type="entry name" value="Peptidase_S66_N"/>
</dbReference>
<dbReference type="InterPro" id="IPR027478">
    <property type="entry name" value="LdcA_N"/>
</dbReference>
<name>T1BPS5_9ZZZZ</name>
<dbReference type="AlphaFoldDB" id="T1BPS5"/>
<feature type="non-terminal residue" evidence="2">
    <location>
        <position position="119"/>
    </location>
</feature>
<dbReference type="SUPFAM" id="SSF52317">
    <property type="entry name" value="Class I glutamine amidotransferase-like"/>
    <property type="match status" value="1"/>
</dbReference>
<organism evidence="2">
    <name type="scientific">mine drainage metagenome</name>
    <dbReference type="NCBI Taxonomy" id="410659"/>
    <lineage>
        <taxon>unclassified sequences</taxon>
        <taxon>metagenomes</taxon>
        <taxon>ecological metagenomes</taxon>
    </lineage>
</organism>
<protein>
    <submittedName>
        <fullName evidence="2">Peptidase U61, LD-carboxypeptidase A</fullName>
    </submittedName>
</protein>